<comment type="function">
    <text evidence="14 16">Catalyzes the conversion of dethiobiotin (DTB) to biotin by the insertion of a sulfur atom into dethiobiotin via a radical-based mechanism.</text>
</comment>
<evidence type="ECO:0000256" key="2">
    <source>
        <dbReference type="ARBA" id="ARBA00010765"/>
    </source>
</evidence>
<keyword evidence="5 16" id="KW-0004">4Fe-4S</keyword>
<accession>A0A1B7LGF6</accession>
<dbReference type="EC" id="2.8.1.6" evidence="4 16"/>
<dbReference type="GO" id="GO:0051539">
    <property type="term" value="F:4 iron, 4 sulfur cluster binding"/>
    <property type="evidence" value="ECO:0007669"/>
    <property type="project" value="UniProtKB-KW"/>
</dbReference>
<feature type="binding site" evidence="16 17">
    <location>
        <position position="272"/>
    </location>
    <ligand>
        <name>[2Fe-2S] cluster</name>
        <dbReference type="ChEBI" id="CHEBI:190135"/>
    </ligand>
</feature>
<comment type="catalytic activity">
    <reaction evidence="13 16">
        <text>(4R,5S)-dethiobiotin + (sulfur carrier)-SH + 2 reduced [2Fe-2S]-[ferredoxin] + 2 S-adenosyl-L-methionine = (sulfur carrier)-H + biotin + 2 5'-deoxyadenosine + 2 L-methionine + 2 oxidized [2Fe-2S]-[ferredoxin]</text>
        <dbReference type="Rhea" id="RHEA:22060"/>
        <dbReference type="Rhea" id="RHEA-COMP:10000"/>
        <dbReference type="Rhea" id="RHEA-COMP:10001"/>
        <dbReference type="Rhea" id="RHEA-COMP:14737"/>
        <dbReference type="Rhea" id="RHEA-COMP:14739"/>
        <dbReference type="ChEBI" id="CHEBI:17319"/>
        <dbReference type="ChEBI" id="CHEBI:29917"/>
        <dbReference type="ChEBI" id="CHEBI:33737"/>
        <dbReference type="ChEBI" id="CHEBI:33738"/>
        <dbReference type="ChEBI" id="CHEBI:57586"/>
        <dbReference type="ChEBI" id="CHEBI:57844"/>
        <dbReference type="ChEBI" id="CHEBI:59789"/>
        <dbReference type="ChEBI" id="CHEBI:64428"/>
        <dbReference type="ChEBI" id="CHEBI:149473"/>
        <dbReference type="EC" id="2.8.1.6"/>
    </reaction>
</comment>
<evidence type="ECO:0000256" key="10">
    <source>
        <dbReference type="ARBA" id="ARBA00022756"/>
    </source>
</evidence>
<dbReference type="EMBL" id="LYVF01000085">
    <property type="protein sequence ID" value="OAT85016.1"/>
    <property type="molecule type" value="Genomic_DNA"/>
</dbReference>
<dbReference type="Pfam" id="PF06968">
    <property type="entry name" value="BATS"/>
    <property type="match status" value="1"/>
</dbReference>
<keyword evidence="20" id="KW-1185">Reference proteome</keyword>
<keyword evidence="12 16" id="KW-0411">Iron-sulfur</keyword>
<gene>
    <name evidence="16" type="primary">bioB</name>
    <name evidence="19" type="ORF">A6M21_07275</name>
</gene>
<protein>
    <recommendedName>
        <fullName evidence="15 16">Biotin synthase</fullName>
        <ecNumber evidence="4 16">2.8.1.6</ecNumber>
    </recommendedName>
</protein>
<dbReference type="SFLD" id="SFLDS00029">
    <property type="entry name" value="Radical_SAM"/>
    <property type="match status" value="1"/>
</dbReference>
<organism evidence="19 20">
    <name type="scientific">Desulfotomaculum copahuensis</name>
    <dbReference type="NCBI Taxonomy" id="1838280"/>
    <lineage>
        <taxon>Bacteria</taxon>
        <taxon>Bacillati</taxon>
        <taxon>Bacillota</taxon>
        <taxon>Clostridia</taxon>
        <taxon>Eubacteriales</taxon>
        <taxon>Desulfotomaculaceae</taxon>
        <taxon>Desulfotomaculum</taxon>
    </lineage>
</organism>
<evidence type="ECO:0000256" key="11">
    <source>
        <dbReference type="ARBA" id="ARBA00023004"/>
    </source>
</evidence>
<dbReference type="PANTHER" id="PTHR22976">
    <property type="entry name" value="BIOTIN SYNTHASE"/>
    <property type="match status" value="1"/>
</dbReference>
<dbReference type="PANTHER" id="PTHR22976:SF2">
    <property type="entry name" value="BIOTIN SYNTHASE, MITOCHONDRIAL"/>
    <property type="match status" value="1"/>
</dbReference>
<evidence type="ECO:0000256" key="6">
    <source>
        <dbReference type="ARBA" id="ARBA00022679"/>
    </source>
</evidence>
<evidence type="ECO:0000313" key="20">
    <source>
        <dbReference type="Proteomes" id="UP000078532"/>
    </source>
</evidence>
<evidence type="ECO:0000256" key="5">
    <source>
        <dbReference type="ARBA" id="ARBA00022485"/>
    </source>
</evidence>
<keyword evidence="7 16" id="KW-0949">S-adenosyl-L-methionine</keyword>
<feature type="binding site" evidence="16 17">
    <location>
        <position position="110"/>
    </location>
    <ligand>
        <name>[2Fe-2S] cluster</name>
        <dbReference type="ChEBI" id="CHEBI:190135"/>
    </ligand>
</feature>
<keyword evidence="10 16" id="KW-0093">Biotin biosynthesis</keyword>
<feature type="domain" description="Radical SAM core" evidence="18">
    <location>
        <begin position="48"/>
        <end position="277"/>
    </location>
</feature>
<evidence type="ECO:0000256" key="16">
    <source>
        <dbReference type="HAMAP-Rule" id="MF_01694"/>
    </source>
</evidence>
<dbReference type="NCBIfam" id="TIGR00433">
    <property type="entry name" value="bioB"/>
    <property type="match status" value="1"/>
</dbReference>
<dbReference type="PROSITE" id="PS51918">
    <property type="entry name" value="RADICAL_SAM"/>
    <property type="match status" value="1"/>
</dbReference>
<evidence type="ECO:0000256" key="8">
    <source>
        <dbReference type="ARBA" id="ARBA00022714"/>
    </source>
</evidence>
<dbReference type="InterPro" id="IPR007197">
    <property type="entry name" value="rSAM"/>
</dbReference>
<feature type="binding site" evidence="16 17">
    <location>
        <position position="73"/>
    </location>
    <ligand>
        <name>[4Fe-4S] cluster</name>
        <dbReference type="ChEBI" id="CHEBI:49883"/>
        <note>4Fe-4S-S-AdoMet</note>
    </ligand>
</feature>
<evidence type="ECO:0000256" key="1">
    <source>
        <dbReference type="ARBA" id="ARBA00004942"/>
    </source>
</evidence>
<feature type="binding site" evidence="16 17">
    <location>
        <position position="70"/>
    </location>
    <ligand>
        <name>[4Fe-4S] cluster</name>
        <dbReference type="ChEBI" id="CHEBI:49883"/>
        <note>4Fe-4S-S-AdoMet</note>
    </ligand>
</feature>
<dbReference type="FunFam" id="3.20.20.70:FF:000026">
    <property type="entry name" value="Biotin synthase"/>
    <property type="match status" value="1"/>
</dbReference>
<keyword evidence="11 16" id="KW-0408">Iron</keyword>
<dbReference type="STRING" id="1838280.A6M21_07275"/>
<dbReference type="RefSeq" id="WP_066667175.1">
    <property type="nucleotide sequence ID" value="NZ_LYVF01000085.1"/>
</dbReference>
<keyword evidence="8 16" id="KW-0001">2Fe-2S</keyword>
<dbReference type="CDD" id="cd01335">
    <property type="entry name" value="Radical_SAM"/>
    <property type="match status" value="1"/>
</dbReference>
<evidence type="ECO:0000256" key="4">
    <source>
        <dbReference type="ARBA" id="ARBA00012236"/>
    </source>
</evidence>
<evidence type="ECO:0000256" key="9">
    <source>
        <dbReference type="ARBA" id="ARBA00022723"/>
    </source>
</evidence>
<dbReference type="UniPathway" id="UPA00078">
    <property type="reaction ID" value="UER00162"/>
</dbReference>
<name>A0A1B7LGF6_9FIRM</name>
<evidence type="ECO:0000256" key="3">
    <source>
        <dbReference type="ARBA" id="ARBA00011738"/>
    </source>
</evidence>
<evidence type="ECO:0000256" key="7">
    <source>
        <dbReference type="ARBA" id="ARBA00022691"/>
    </source>
</evidence>
<feature type="binding site" evidence="16 17">
    <location>
        <position position="202"/>
    </location>
    <ligand>
        <name>[2Fe-2S] cluster</name>
        <dbReference type="ChEBI" id="CHEBI:190135"/>
    </ligand>
</feature>
<dbReference type="GO" id="GO:0009102">
    <property type="term" value="P:biotin biosynthetic process"/>
    <property type="evidence" value="ECO:0007669"/>
    <property type="project" value="UniProtKB-UniRule"/>
</dbReference>
<dbReference type="SMART" id="SM00729">
    <property type="entry name" value="Elp3"/>
    <property type="match status" value="1"/>
</dbReference>
<dbReference type="InterPro" id="IPR024177">
    <property type="entry name" value="Biotin_synthase"/>
</dbReference>
<dbReference type="PIRSF" id="PIRSF001619">
    <property type="entry name" value="Biotin_synth"/>
    <property type="match status" value="1"/>
</dbReference>
<comment type="subunit">
    <text evidence="3 16">Homodimer.</text>
</comment>
<dbReference type="OrthoDB" id="9786826at2"/>
<dbReference type="InterPro" id="IPR010722">
    <property type="entry name" value="BATS_dom"/>
</dbReference>
<dbReference type="GO" id="GO:0051537">
    <property type="term" value="F:2 iron, 2 sulfur cluster binding"/>
    <property type="evidence" value="ECO:0007669"/>
    <property type="project" value="UniProtKB-KW"/>
</dbReference>
<comment type="pathway">
    <text evidence="1 16">Cofactor biosynthesis; biotin biosynthesis; biotin from 7,8-diaminononanoate: step 2/2.</text>
</comment>
<proteinExistence type="inferred from homology"/>
<evidence type="ECO:0000259" key="18">
    <source>
        <dbReference type="PROSITE" id="PS51918"/>
    </source>
</evidence>
<dbReference type="InterPro" id="IPR013785">
    <property type="entry name" value="Aldolase_TIM"/>
</dbReference>
<dbReference type="SFLD" id="SFLDG01278">
    <property type="entry name" value="biotin_synthase_like"/>
    <property type="match status" value="1"/>
</dbReference>
<dbReference type="GO" id="GO:0005506">
    <property type="term" value="F:iron ion binding"/>
    <property type="evidence" value="ECO:0007669"/>
    <property type="project" value="UniProtKB-UniRule"/>
</dbReference>
<dbReference type="Proteomes" id="UP000078532">
    <property type="component" value="Unassembled WGS sequence"/>
</dbReference>
<feature type="binding site" evidence="16 17">
    <location>
        <position position="66"/>
    </location>
    <ligand>
        <name>[4Fe-4S] cluster</name>
        <dbReference type="ChEBI" id="CHEBI:49883"/>
        <note>4Fe-4S-S-AdoMet</note>
    </ligand>
</feature>
<dbReference type="AlphaFoldDB" id="A0A1B7LGF6"/>
<comment type="caution">
    <text evidence="19">The sequence shown here is derived from an EMBL/GenBank/DDBJ whole genome shotgun (WGS) entry which is preliminary data.</text>
</comment>
<evidence type="ECO:0000256" key="12">
    <source>
        <dbReference type="ARBA" id="ARBA00023014"/>
    </source>
</evidence>
<keyword evidence="9 16" id="KW-0479">Metal-binding</keyword>
<evidence type="ECO:0000256" key="15">
    <source>
        <dbReference type="ARBA" id="ARBA00070199"/>
    </source>
</evidence>
<dbReference type="SMART" id="SM00876">
    <property type="entry name" value="BATS"/>
    <property type="match status" value="1"/>
</dbReference>
<dbReference type="SFLD" id="SFLDG01060">
    <property type="entry name" value="BATS_domain_containing"/>
    <property type="match status" value="1"/>
</dbReference>
<comment type="similarity">
    <text evidence="2 16">Belongs to the radical SAM superfamily. Biotin synthase family.</text>
</comment>
<comment type="cofactor">
    <cofactor evidence="16">
        <name>[2Fe-2S] cluster</name>
        <dbReference type="ChEBI" id="CHEBI:190135"/>
    </cofactor>
    <text evidence="16">Binds 1 [2Fe-2S] cluster. The cluster is coordinated with 3 cysteines and 1 arginine.</text>
</comment>
<evidence type="ECO:0000256" key="17">
    <source>
        <dbReference type="PIRSR" id="PIRSR001619-1"/>
    </source>
</evidence>
<sequence length="338" mass="35842">MNLSRALIEAKVFSGEGLSREEILSLAGCAGEELVRVRALAGEVTRRFHGRRVDLCSIINARSGLCSEDCRFCAQSARYRTGAAVYPLIDAAAALAKARRMEAAGAGRFSLVTSGRGITGRDFETVLDVFRILHAETGLSLCASLGIIDGEQARQLKEAGVSTYHHNLETGRSFFPQICTTHSYDERVATIRAAQGAGLAVCSGGIIGMGESLAQRMEMALEIRKLGVNSVPLNVLNPIPGTPLANAKPLSPEEILKTIALFRLVLPRATVRLCGGREPGLGERQAEAFQYGINGLMVGNYLTTRGDGMERDLAMLAAAGLAPRAACGVPGTGTVDPE</sequence>
<dbReference type="InterPro" id="IPR006638">
    <property type="entry name" value="Elp3/MiaA/NifB-like_rSAM"/>
</dbReference>
<evidence type="ECO:0000256" key="13">
    <source>
        <dbReference type="ARBA" id="ARBA00051157"/>
    </source>
</evidence>
<evidence type="ECO:0000256" key="14">
    <source>
        <dbReference type="ARBA" id="ARBA00057568"/>
    </source>
</evidence>
<comment type="cofactor">
    <cofactor evidence="17">
        <name>[2Fe-2S] cluster</name>
        <dbReference type="ChEBI" id="CHEBI:190135"/>
    </cofactor>
    <text evidence="17">Binds 1 [2Fe-2S] cluster. The cluster is coordinated with 3 cysteines and 1 arginine.</text>
</comment>
<dbReference type="InterPro" id="IPR002684">
    <property type="entry name" value="Biotin_synth/BioAB"/>
</dbReference>
<comment type="cofactor">
    <cofactor evidence="16 17">
        <name>[4Fe-4S] cluster</name>
        <dbReference type="ChEBI" id="CHEBI:49883"/>
    </cofactor>
    <text evidence="16 17">Binds 1 [4Fe-4S] cluster. The cluster is coordinated with 3 cysteines and an exchangeable S-adenosyl-L-methionine.</text>
</comment>
<dbReference type="Gene3D" id="3.20.20.70">
    <property type="entry name" value="Aldolase class I"/>
    <property type="match status" value="1"/>
</dbReference>
<dbReference type="SUPFAM" id="SSF102114">
    <property type="entry name" value="Radical SAM enzymes"/>
    <property type="match status" value="1"/>
</dbReference>
<evidence type="ECO:0000313" key="19">
    <source>
        <dbReference type="EMBL" id="OAT85016.1"/>
    </source>
</evidence>
<feature type="binding site" evidence="16 17">
    <location>
        <position position="142"/>
    </location>
    <ligand>
        <name>[2Fe-2S] cluster</name>
        <dbReference type="ChEBI" id="CHEBI:190135"/>
    </ligand>
</feature>
<keyword evidence="6 16" id="KW-0808">Transferase</keyword>
<dbReference type="GO" id="GO:0004076">
    <property type="term" value="F:biotin synthase activity"/>
    <property type="evidence" value="ECO:0007669"/>
    <property type="project" value="UniProtKB-UniRule"/>
</dbReference>
<dbReference type="Pfam" id="PF04055">
    <property type="entry name" value="Radical_SAM"/>
    <property type="match status" value="1"/>
</dbReference>
<reference evidence="19 20" key="1">
    <citation type="submission" date="2016-04" db="EMBL/GenBank/DDBJ databases">
        <authorList>
            <person name="Evans L.H."/>
            <person name="Alamgir A."/>
            <person name="Owens N."/>
            <person name="Weber N.D."/>
            <person name="Virtaneva K."/>
            <person name="Barbian K."/>
            <person name="Babar A."/>
            <person name="Rosenke K."/>
        </authorList>
    </citation>
    <scope>NUCLEOTIDE SEQUENCE [LARGE SCALE GENOMIC DNA]</scope>
    <source>
        <strain evidence="19 20">LMa1</strain>
    </source>
</reference>
<dbReference type="InterPro" id="IPR058240">
    <property type="entry name" value="rSAM_sf"/>
</dbReference>
<dbReference type="HAMAP" id="MF_01694">
    <property type="entry name" value="BioB"/>
    <property type="match status" value="1"/>
</dbReference>